<dbReference type="AlphaFoldDB" id="A0A8T1VUW5"/>
<comment type="caution">
    <text evidence="2">The sequence shown here is derived from an EMBL/GenBank/DDBJ whole genome shotgun (WGS) entry which is preliminary data.</text>
</comment>
<gene>
    <name evidence="2" type="ORF">PHYPSEUDO_001973</name>
</gene>
<keyword evidence="3" id="KW-1185">Reference proteome</keyword>
<name>A0A8T1VUW5_9STRA</name>
<organism evidence="2 3">
    <name type="scientific">Phytophthora pseudosyringae</name>
    <dbReference type="NCBI Taxonomy" id="221518"/>
    <lineage>
        <taxon>Eukaryota</taxon>
        <taxon>Sar</taxon>
        <taxon>Stramenopiles</taxon>
        <taxon>Oomycota</taxon>
        <taxon>Peronosporomycetes</taxon>
        <taxon>Peronosporales</taxon>
        <taxon>Peronosporaceae</taxon>
        <taxon>Phytophthora</taxon>
    </lineage>
</organism>
<dbReference type="InterPro" id="IPR018276">
    <property type="entry name" value="DDA1_dom"/>
</dbReference>
<evidence type="ECO:0000313" key="3">
    <source>
        <dbReference type="Proteomes" id="UP000694044"/>
    </source>
</evidence>
<dbReference type="OrthoDB" id="8598182at2759"/>
<dbReference type="Proteomes" id="UP000694044">
    <property type="component" value="Unassembled WGS sequence"/>
</dbReference>
<evidence type="ECO:0000259" key="1">
    <source>
        <dbReference type="Pfam" id="PF10172"/>
    </source>
</evidence>
<accession>A0A8T1VUW5</accession>
<dbReference type="EMBL" id="JAGDFM010000131">
    <property type="protein sequence ID" value="KAG7385037.1"/>
    <property type="molecule type" value="Genomic_DNA"/>
</dbReference>
<evidence type="ECO:0000313" key="2">
    <source>
        <dbReference type="EMBL" id="KAG7385037.1"/>
    </source>
</evidence>
<protein>
    <recommendedName>
        <fullName evidence="1">DET1- and DDB1-associated protein 1 domain-containing protein</fullName>
    </recommendedName>
</protein>
<reference evidence="2" key="1">
    <citation type="submission" date="2021-02" db="EMBL/GenBank/DDBJ databases">
        <authorList>
            <person name="Palmer J.M."/>
        </authorList>
    </citation>
    <scope>NUCLEOTIDE SEQUENCE</scope>
    <source>
        <strain evidence="2">SCRP734</strain>
    </source>
</reference>
<dbReference type="Pfam" id="PF10172">
    <property type="entry name" value="DDA1"/>
    <property type="match status" value="1"/>
</dbReference>
<sequence>MAFTSEKPWPARLRLDTMEDKAPAVTSMAAWPTSSAANFSRLQQEPGVKMIVTPRAYYATHDTMPPSTQVILMASTHSVMKQQYQAADRKVCCGCCRFLGNEGTESRVRRVLGRRSSIDLMSDEVKAAVTGLLQEERRERTSNL</sequence>
<proteinExistence type="predicted"/>
<feature type="domain" description="DET1- and DDB1-associated protein 1" evidence="1">
    <location>
        <begin position="28"/>
        <end position="88"/>
    </location>
</feature>